<evidence type="ECO:0000256" key="2">
    <source>
        <dbReference type="SAM" id="Phobius"/>
    </source>
</evidence>
<feature type="region of interest" description="Disordered" evidence="1">
    <location>
        <begin position="142"/>
        <end position="205"/>
    </location>
</feature>
<keyword evidence="2" id="KW-0812">Transmembrane</keyword>
<keyword evidence="2" id="KW-0472">Membrane</keyword>
<feature type="compositionally biased region" description="Polar residues" evidence="1">
    <location>
        <begin position="163"/>
        <end position="182"/>
    </location>
</feature>
<evidence type="ECO:0000256" key="1">
    <source>
        <dbReference type="SAM" id="MobiDB-lite"/>
    </source>
</evidence>
<dbReference type="Proteomes" id="UP000813444">
    <property type="component" value="Unassembled WGS sequence"/>
</dbReference>
<feature type="region of interest" description="Disordered" evidence="1">
    <location>
        <begin position="282"/>
        <end position="301"/>
    </location>
</feature>
<keyword evidence="4" id="KW-1185">Reference proteome</keyword>
<protein>
    <submittedName>
        <fullName evidence="3">Uncharacterized protein</fullName>
    </submittedName>
</protein>
<name>A0A8K0WTA6_9HYPO</name>
<organism evidence="3 4">
    <name type="scientific">Stachybotrys elegans</name>
    <dbReference type="NCBI Taxonomy" id="80388"/>
    <lineage>
        <taxon>Eukaryota</taxon>
        <taxon>Fungi</taxon>
        <taxon>Dikarya</taxon>
        <taxon>Ascomycota</taxon>
        <taxon>Pezizomycotina</taxon>
        <taxon>Sordariomycetes</taxon>
        <taxon>Hypocreomycetidae</taxon>
        <taxon>Hypocreales</taxon>
        <taxon>Stachybotryaceae</taxon>
        <taxon>Stachybotrys</taxon>
    </lineage>
</organism>
<dbReference type="AlphaFoldDB" id="A0A8K0WTA6"/>
<evidence type="ECO:0000313" key="4">
    <source>
        <dbReference type="Proteomes" id="UP000813444"/>
    </source>
</evidence>
<reference evidence="3" key="1">
    <citation type="journal article" date="2021" name="Nat. Commun.">
        <title>Genetic determinants of endophytism in the Arabidopsis root mycobiome.</title>
        <authorList>
            <person name="Mesny F."/>
            <person name="Miyauchi S."/>
            <person name="Thiergart T."/>
            <person name="Pickel B."/>
            <person name="Atanasova L."/>
            <person name="Karlsson M."/>
            <person name="Huettel B."/>
            <person name="Barry K.W."/>
            <person name="Haridas S."/>
            <person name="Chen C."/>
            <person name="Bauer D."/>
            <person name="Andreopoulos W."/>
            <person name="Pangilinan J."/>
            <person name="LaButti K."/>
            <person name="Riley R."/>
            <person name="Lipzen A."/>
            <person name="Clum A."/>
            <person name="Drula E."/>
            <person name="Henrissat B."/>
            <person name="Kohler A."/>
            <person name="Grigoriev I.V."/>
            <person name="Martin F.M."/>
            <person name="Hacquard S."/>
        </authorList>
    </citation>
    <scope>NUCLEOTIDE SEQUENCE</scope>
    <source>
        <strain evidence="3">MPI-CAGE-CH-0235</strain>
    </source>
</reference>
<dbReference type="EMBL" id="JAGPNK010000005">
    <property type="protein sequence ID" value="KAH7320976.1"/>
    <property type="molecule type" value="Genomic_DNA"/>
</dbReference>
<gene>
    <name evidence="3" type="ORF">B0I35DRAFT_477509</name>
</gene>
<accession>A0A8K0WTA6</accession>
<proteinExistence type="predicted"/>
<feature type="transmembrane region" description="Helical" evidence="2">
    <location>
        <begin position="207"/>
        <end position="232"/>
    </location>
</feature>
<feature type="compositionally biased region" description="Low complexity" evidence="1">
    <location>
        <begin position="183"/>
        <end position="198"/>
    </location>
</feature>
<dbReference type="OrthoDB" id="5244978at2759"/>
<evidence type="ECO:0000313" key="3">
    <source>
        <dbReference type="EMBL" id="KAH7320976.1"/>
    </source>
</evidence>
<keyword evidence="2" id="KW-1133">Transmembrane helix</keyword>
<sequence>MRLQTKRSSRAESTGRSWGFIATNIPDPPACISECRAQLLETLLQGDETMQRACELLSDTTFAGREEAVQALYCCDSQRCGVDHLGKPGQDPNVNWIINTCQNFGYVPIIDNGPPASDYLCSCASVLQPSACSGGTSSTPSVAIASAGSPSPDSTEQRHTSAAAASNHIQTASAQPEPTHSIVQSPSVAADSSQPSSQDGGGPQADLSAGVVVTIVMSTMVGIVLLAGLTIFTEWFPFFGCLGKDPSIPSSPNIASALSVFALSTLSTSPSRGSQTAISYARTTGSGRETARPFSGVSLFD</sequence>
<comment type="caution">
    <text evidence="3">The sequence shown here is derived from an EMBL/GenBank/DDBJ whole genome shotgun (WGS) entry which is preliminary data.</text>
</comment>